<comment type="caution">
    <text evidence="1">The sequence shown here is derived from an EMBL/GenBank/DDBJ whole genome shotgun (WGS) entry which is preliminary data.</text>
</comment>
<organism evidence="1 2">
    <name type="scientific">Streblomastix strix</name>
    <dbReference type="NCBI Taxonomy" id="222440"/>
    <lineage>
        <taxon>Eukaryota</taxon>
        <taxon>Metamonada</taxon>
        <taxon>Preaxostyla</taxon>
        <taxon>Oxymonadida</taxon>
        <taxon>Streblomastigidae</taxon>
        <taxon>Streblomastix</taxon>
    </lineage>
</organism>
<reference evidence="1 2" key="1">
    <citation type="submission" date="2019-03" db="EMBL/GenBank/DDBJ databases">
        <title>Single cell metagenomics reveals metabolic interactions within the superorganism composed of flagellate Streblomastix strix and complex community of Bacteroidetes bacteria on its surface.</title>
        <authorList>
            <person name="Treitli S.C."/>
            <person name="Kolisko M."/>
            <person name="Husnik F."/>
            <person name="Keeling P."/>
            <person name="Hampl V."/>
        </authorList>
    </citation>
    <scope>NUCLEOTIDE SEQUENCE [LARGE SCALE GENOMIC DNA]</scope>
    <source>
        <strain evidence="1">ST1C</strain>
    </source>
</reference>
<protein>
    <submittedName>
        <fullName evidence="1">Uncharacterized protein</fullName>
    </submittedName>
</protein>
<accession>A0A5J4W1E4</accession>
<name>A0A5J4W1E4_9EUKA</name>
<dbReference type="AlphaFoldDB" id="A0A5J4W1E4"/>
<gene>
    <name evidence="1" type="ORF">EZS28_016136</name>
</gene>
<dbReference type="EMBL" id="SNRW01004026">
    <property type="protein sequence ID" value="KAA6388339.1"/>
    <property type="molecule type" value="Genomic_DNA"/>
</dbReference>
<sequence>MEREDIHKYIACNLAYLFKAVLLPQLIQINLINLLKDRDDHGIDKLTLLAECPGNHNAILADGFERKLFENEQYSLQYLNITLLFLRYGSYGNKKKLSSVKEKVEKLTDDKIMDEMREKYNWDQKKIDEIKDKTQDVLELIGCNF</sequence>
<proteinExistence type="predicted"/>
<evidence type="ECO:0000313" key="2">
    <source>
        <dbReference type="Proteomes" id="UP000324800"/>
    </source>
</evidence>
<dbReference type="Proteomes" id="UP000324800">
    <property type="component" value="Unassembled WGS sequence"/>
</dbReference>
<evidence type="ECO:0000313" key="1">
    <source>
        <dbReference type="EMBL" id="KAA6388339.1"/>
    </source>
</evidence>